<dbReference type="Pfam" id="PF08240">
    <property type="entry name" value="ADH_N"/>
    <property type="match status" value="1"/>
</dbReference>
<dbReference type="SMART" id="SM00829">
    <property type="entry name" value="PKS_ER"/>
    <property type="match status" value="1"/>
</dbReference>
<dbReference type="InterPro" id="IPR052711">
    <property type="entry name" value="Zinc_ADH-like"/>
</dbReference>
<reference evidence="2 3" key="1">
    <citation type="submission" date="2019-07" db="EMBL/GenBank/DDBJ databases">
        <title>R&amp;d 2014.</title>
        <authorList>
            <person name="Klenk H.-P."/>
        </authorList>
    </citation>
    <scope>NUCLEOTIDE SEQUENCE [LARGE SCALE GENOMIC DNA]</scope>
    <source>
        <strain evidence="2 3">DSM 43868</strain>
    </source>
</reference>
<evidence type="ECO:0000313" key="2">
    <source>
        <dbReference type="EMBL" id="TWH66361.1"/>
    </source>
</evidence>
<evidence type="ECO:0000259" key="1">
    <source>
        <dbReference type="SMART" id="SM00829"/>
    </source>
</evidence>
<comment type="caution">
    <text evidence="2">The sequence shown here is derived from an EMBL/GenBank/DDBJ whole genome shotgun (WGS) entry which is preliminary data.</text>
</comment>
<accession>A0A562I5S4</accession>
<sequence length="334" mass="35252">MWPGPFLSPTSLVTVPIMRAAFASSFDADNPLAALTVGERPEPTHPEDDWVTVRVLASSLNHHDLWSLRGVGLTTDRLPMILGCDAVGVDPDGNHVVVYPLIADPGDPRGMSILSEHFPGTFAERVAVPRMNLLPLPAGVSAADAACLPTAWLTAWRMLTTKGRVEDAEAVLVQGAGGGVATAAVALAVALGKRVYATSRAAGKRERIMELGATALEPGARLPERVDVVIETVGAATFDHSLKSAAPRARIVVSGATAGHEPKVNLRRIFAMQLEILGTSMGTPGELTELLAFCAEHEVRPVVDSVVPFSRIEEGFARLASGEVFGKVVVDHTA</sequence>
<dbReference type="SUPFAM" id="SSF51735">
    <property type="entry name" value="NAD(P)-binding Rossmann-fold domains"/>
    <property type="match status" value="1"/>
</dbReference>
<organism evidence="2 3">
    <name type="scientific">Micromonospora olivasterospora</name>
    <dbReference type="NCBI Taxonomy" id="1880"/>
    <lineage>
        <taxon>Bacteria</taxon>
        <taxon>Bacillati</taxon>
        <taxon>Actinomycetota</taxon>
        <taxon>Actinomycetes</taxon>
        <taxon>Micromonosporales</taxon>
        <taxon>Micromonosporaceae</taxon>
        <taxon>Micromonospora</taxon>
    </lineage>
</organism>
<dbReference type="InterPro" id="IPR013149">
    <property type="entry name" value="ADH-like_C"/>
</dbReference>
<protein>
    <submittedName>
        <fullName evidence="2">NADPH:quinone reductase-like Zn-dependent oxidoreductase</fullName>
    </submittedName>
</protein>
<dbReference type="Proteomes" id="UP000319825">
    <property type="component" value="Unassembled WGS sequence"/>
</dbReference>
<gene>
    <name evidence="2" type="ORF">JD77_01313</name>
</gene>
<dbReference type="GO" id="GO:0016491">
    <property type="term" value="F:oxidoreductase activity"/>
    <property type="evidence" value="ECO:0007669"/>
    <property type="project" value="InterPro"/>
</dbReference>
<dbReference type="EMBL" id="VLKE01000001">
    <property type="protein sequence ID" value="TWH66361.1"/>
    <property type="molecule type" value="Genomic_DNA"/>
</dbReference>
<dbReference type="Gene3D" id="3.90.180.10">
    <property type="entry name" value="Medium-chain alcohol dehydrogenases, catalytic domain"/>
    <property type="match status" value="1"/>
</dbReference>
<keyword evidence="3" id="KW-1185">Reference proteome</keyword>
<dbReference type="SUPFAM" id="SSF50129">
    <property type="entry name" value="GroES-like"/>
    <property type="match status" value="1"/>
</dbReference>
<dbReference type="InterPro" id="IPR011032">
    <property type="entry name" value="GroES-like_sf"/>
</dbReference>
<dbReference type="InterPro" id="IPR013154">
    <property type="entry name" value="ADH-like_N"/>
</dbReference>
<name>A0A562I5S4_MICOL</name>
<dbReference type="PANTHER" id="PTHR45033:SF3">
    <property type="entry name" value="DEHYDROGENASE, PUTATIVE (AFU_ORTHOLOGUE AFUA_2G13270)-RELATED"/>
    <property type="match status" value="1"/>
</dbReference>
<dbReference type="AlphaFoldDB" id="A0A562I5S4"/>
<dbReference type="InterPro" id="IPR036291">
    <property type="entry name" value="NAD(P)-bd_dom_sf"/>
</dbReference>
<dbReference type="PANTHER" id="PTHR45033">
    <property type="match status" value="1"/>
</dbReference>
<evidence type="ECO:0000313" key="3">
    <source>
        <dbReference type="Proteomes" id="UP000319825"/>
    </source>
</evidence>
<dbReference type="InterPro" id="IPR020843">
    <property type="entry name" value="ER"/>
</dbReference>
<feature type="domain" description="Enoyl reductase (ER)" evidence="1">
    <location>
        <begin position="30"/>
        <end position="330"/>
    </location>
</feature>
<proteinExistence type="predicted"/>
<dbReference type="Pfam" id="PF00107">
    <property type="entry name" value="ADH_zinc_N"/>
    <property type="match status" value="1"/>
</dbReference>